<organism evidence="2 3">
    <name type="scientific">Tanacetum coccineum</name>
    <dbReference type="NCBI Taxonomy" id="301880"/>
    <lineage>
        <taxon>Eukaryota</taxon>
        <taxon>Viridiplantae</taxon>
        <taxon>Streptophyta</taxon>
        <taxon>Embryophyta</taxon>
        <taxon>Tracheophyta</taxon>
        <taxon>Spermatophyta</taxon>
        <taxon>Magnoliopsida</taxon>
        <taxon>eudicotyledons</taxon>
        <taxon>Gunneridae</taxon>
        <taxon>Pentapetalae</taxon>
        <taxon>asterids</taxon>
        <taxon>campanulids</taxon>
        <taxon>Asterales</taxon>
        <taxon>Asteraceae</taxon>
        <taxon>Asteroideae</taxon>
        <taxon>Anthemideae</taxon>
        <taxon>Anthemidinae</taxon>
        <taxon>Tanacetum</taxon>
    </lineage>
</organism>
<dbReference type="Proteomes" id="UP001151760">
    <property type="component" value="Unassembled WGS sequence"/>
</dbReference>
<evidence type="ECO:0000313" key="3">
    <source>
        <dbReference type="Proteomes" id="UP001151760"/>
    </source>
</evidence>
<comment type="caution">
    <text evidence="2">The sequence shown here is derived from an EMBL/GenBank/DDBJ whole genome shotgun (WGS) entry which is preliminary data.</text>
</comment>
<sequence>MWGWRGDDEGGGVGRGVAARVTVVRVVLMAAVGGRGDDGLVAAEVRTRSISSSPALTDTKTIPFASRARGSPIPTSFPDDPYMLVRQAYLPTAVDTESEPFEDLSKVTEVGELSPSSFRKRYKSSYETPSSSSSLASSPTLPSQTRYLGTSKLIAETETECDESEAKGTNSESEEAALEDQQQQAVSAEGTAKDESLGLGYKAARCCALERAGDTVPSTYEVGYSSRSTPDQQLKIAGETPTQTHARLLVRTTWEDPEDSTVYMDIECDIPLVHSPVQTPPSPVGTPASPEWSPELKSGAQLEFHESIIHTHTKRLDALPPSLLEGQDQDTTELFSRSEAVCEEIHSHRFRLRSLERVQDESKITMGTLWRPILTLEA</sequence>
<reference evidence="2" key="2">
    <citation type="submission" date="2022-01" db="EMBL/GenBank/DDBJ databases">
        <authorList>
            <person name="Yamashiro T."/>
            <person name="Shiraishi A."/>
            <person name="Satake H."/>
            <person name="Nakayama K."/>
        </authorList>
    </citation>
    <scope>NUCLEOTIDE SEQUENCE</scope>
</reference>
<dbReference type="EMBL" id="BQNB010011759">
    <property type="protein sequence ID" value="GJS94790.1"/>
    <property type="molecule type" value="Genomic_DNA"/>
</dbReference>
<evidence type="ECO:0000313" key="2">
    <source>
        <dbReference type="EMBL" id="GJS94790.1"/>
    </source>
</evidence>
<keyword evidence="3" id="KW-1185">Reference proteome</keyword>
<protein>
    <submittedName>
        <fullName evidence="2">Uncharacterized protein</fullName>
    </submittedName>
</protein>
<name>A0ABQ4ZXS6_9ASTR</name>
<accession>A0ABQ4ZXS6</accession>
<feature type="region of interest" description="Disordered" evidence="1">
    <location>
        <begin position="157"/>
        <end position="192"/>
    </location>
</feature>
<feature type="region of interest" description="Disordered" evidence="1">
    <location>
        <begin position="123"/>
        <end position="144"/>
    </location>
</feature>
<gene>
    <name evidence="2" type="ORF">Tco_0801758</name>
</gene>
<reference evidence="2" key="1">
    <citation type="journal article" date="2022" name="Int. J. Mol. Sci.">
        <title>Draft Genome of Tanacetum Coccineum: Genomic Comparison of Closely Related Tanacetum-Family Plants.</title>
        <authorList>
            <person name="Yamashiro T."/>
            <person name="Shiraishi A."/>
            <person name="Nakayama K."/>
            <person name="Satake H."/>
        </authorList>
    </citation>
    <scope>NUCLEOTIDE SEQUENCE</scope>
</reference>
<evidence type="ECO:0000256" key="1">
    <source>
        <dbReference type="SAM" id="MobiDB-lite"/>
    </source>
</evidence>
<feature type="compositionally biased region" description="Low complexity" evidence="1">
    <location>
        <begin position="125"/>
        <end position="143"/>
    </location>
</feature>
<proteinExistence type="predicted"/>